<dbReference type="Gene3D" id="3.40.50.2000">
    <property type="entry name" value="Glycogen Phosphorylase B"/>
    <property type="match status" value="2"/>
</dbReference>
<keyword evidence="3" id="KW-0808">Transferase</keyword>
<sequence>MKKVAFFSEIMIEDFDGAARTMFQLINRIDKNTHTYFFIYGRGPSQFRNFQSLRVPTLRMPINEDYCFAIPQLAKSKLDQALDAFAPDVIHIATPSLLGFYALNYAKRKKIPVISIYHTHFIAYIAYYLRHFNPLIKPTQNWMQGAMQRFYNQCQQVLVPTQGIMKELQQLGIEGDRLALWQRGIDSRLFHPDKRNPDYIRGISQNDKPNILFASRLVWEKNISTLIAIYKLLEHEGMPYNLIIAGDGAAKGDAMQQMPQAIFMGKLNHQELASLYASADAFVFTSTSETYGNVVIEAMASGLPCVIANGGGSACLVEHGQTGFKCTPNNAKEYLHFLKKVLSQASLREELISAGLAYVKPLDWGRLAQTYFAQVDSLSEASQPAFVWAAS</sequence>
<evidence type="ECO:0000313" key="3">
    <source>
        <dbReference type="EMBL" id="MVZ62889.1"/>
    </source>
</evidence>
<reference evidence="3 4" key="1">
    <citation type="submission" date="2019-12" db="EMBL/GenBank/DDBJ databases">
        <authorList>
            <person name="Dong K."/>
        </authorList>
    </citation>
    <scope>NUCLEOTIDE SEQUENCE [LARGE SCALE GENOMIC DNA]</scope>
    <source>
        <strain evidence="3 4">JCM 31225</strain>
    </source>
</reference>
<keyword evidence="4" id="KW-1185">Reference proteome</keyword>
<evidence type="ECO:0000313" key="4">
    <source>
        <dbReference type="Proteomes" id="UP000435036"/>
    </source>
</evidence>
<evidence type="ECO:0000259" key="2">
    <source>
        <dbReference type="Pfam" id="PF13439"/>
    </source>
</evidence>
<name>A0A6N8L1J8_9SPHI</name>
<feature type="domain" description="Glycosyltransferase subfamily 4-like N-terminal" evidence="2">
    <location>
        <begin position="16"/>
        <end position="187"/>
    </location>
</feature>
<dbReference type="InterPro" id="IPR028098">
    <property type="entry name" value="Glyco_trans_4-like_N"/>
</dbReference>
<proteinExistence type="predicted"/>
<dbReference type="GO" id="GO:0016757">
    <property type="term" value="F:glycosyltransferase activity"/>
    <property type="evidence" value="ECO:0007669"/>
    <property type="project" value="InterPro"/>
</dbReference>
<dbReference type="Proteomes" id="UP000435036">
    <property type="component" value="Unassembled WGS sequence"/>
</dbReference>
<dbReference type="InterPro" id="IPR050194">
    <property type="entry name" value="Glycosyltransferase_grp1"/>
</dbReference>
<dbReference type="EMBL" id="WSQA01000009">
    <property type="protein sequence ID" value="MVZ62889.1"/>
    <property type="molecule type" value="Genomic_DNA"/>
</dbReference>
<accession>A0A6N8L1J8</accession>
<dbReference type="Pfam" id="PF00534">
    <property type="entry name" value="Glycos_transf_1"/>
    <property type="match status" value="1"/>
</dbReference>
<dbReference type="RefSeq" id="WP_160369612.1">
    <property type="nucleotide sequence ID" value="NZ_WSQA01000009.1"/>
</dbReference>
<dbReference type="InterPro" id="IPR001296">
    <property type="entry name" value="Glyco_trans_1"/>
</dbReference>
<comment type="caution">
    <text evidence="3">The sequence shown here is derived from an EMBL/GenBank/DDBJ whole genome shotgun (WGS) entry which is preliminary data.</text>
</comment>
<protein>
    <submittedName>
        <fullName evidence="3">Glycosyltransferase</fullName>
    </submittedName>
</protein>
<gene>
    <name evidence="3" type="ORF">GQF63_12715</name>
</gene>
<dbReference type="SUPFAM" id="SSF53756">
    <property type="entry name" value="UDP-Glycosyltransferase/glycogen phosphorylase"/>
    <property type="match status" value="1"/>
</dbReference>
<dbReference type="PANTHER" id="PTHR45947:SF3">
    <property type="entry name" value="SULFOQUINOVOSYL TRANSFERASE SQD2"/>
    <property type="match status" value="1"/>
</dbReference>
<feature type="domain" description="Glycosyl transferase family 1" evidence="1">
    <location>
        <begin position="205"/>
        <end position="355"/>
    </location>
</feature>
<dbReference type="Pfam" id="PF13439">
    <property type="entry name" value="Glyco_transf_4"/>
    <property type="match status" value="1"/>
</dbReference>
<dbReference type="PANTHER" id="PTHR45947">
    <property type="entry name" value="SULFOQUINOVOSYL TRANSFERASE SQD2"/>
    <property type="match status" value="1"/>
</dbReference>
<evidence type="ECO:0000259" key="1">
    <source>
        <dbReference type="Pfam" id="PF00534"/>
    </source>
</evidence>
<dbReference type="CDD" id="cd03814">
    <property type="entry name" value="GT4-like"/>
    <property type="match status" value="1"/>
</dbReference>
<organism evidence="3 4">
    <name type="scientific">Sphingobacterium humi</name>
    <dbReference type="NCBI Taxonomy" id="1796905"/>
    <lineage>
        <taxon>Bacteria</taxon>
        <taxon>Pseudomonadati</taxon>
        <taxon>Bacteroidota</taxon>
        <taxon>Sphingobacteriia</taxon>
        <taxon>Sphingobacteriales</taxon>
        <taxon>Sphingobacteriaceae</taxon>
        <taxon>Sphingobacterium</taxon>
    </lineage>
</organism>
<dbReference type="AlphaFoldDB" id="A0A6N8L1J8"/>
<dbReference type="OrthoDB" id="596635at2"/>